<organism evidence="1 2">
    <name type="scientific">Hibiscus sabdariffa</name>
    <name type="common">roselle</name>
    <dbReference type="NCBI Taxonomy" id="183260"/>
    <lineage>
        <taxon>Eukaryota</taxon>
        <taxon>Viridiplantae</taxon>
        <taxon>Streptophyta</taxon>
        <taxon>Embryophyta</taxon>
        <taxon>Tracheophyta</taxon>
        <taxon>Spermatophyta</taxon>
        <taxon>Magnoliopsida</taxon>
        <taxon>eudicotyledons</taxon>
        <taxon>Gunneridae</taxon>
        <taxon>Pentapetalae</taxon>
        <taxon>rosids</taxon>
        <taxon>malvids</taxon>
        <taxon>Malvales</taxon>
        <taxon>Malvaceae</taxon>
        <taxon>Malvoideae</taxon>
        <taxon>Hibiscus</taxon>
    </lineage>
</organism>
<dbReference type="Proteomes" id="UP001472677">
    <property type="component" value="Unassembled WGS sequence"/>
</dbReference>
<evidence type="ECO:0000313" key="2">
    <source>
        <dbReference type="Proteomes" id="UP001472677"/>
    </source>
</evidence>
<comment type="caution">
    <text evidence="1">The sequence shown here is derived from an EMBL/GenBank/DDBJ whole genome shotgun (WGS) entry which is preliminary data.</text>
</comment>
<keyword evidence="2" id="KW-1185">Reference proteome</keyword>
<dbReference type="EMBL" id="JBBPBM010000226">
    <property type="protein sequence ID" value="KAK8499925.1"/>
    <property type="molecule type" value="Genomic_DNA"/>
</dbReference>
<name>A0ABR2B0K3_9ROSI</name>
<accession>A0ABR2B0K3</accession>
<sequence>MQSDSGSWYIDHGIWYYFHKWMAELTQDQLPQDYEEQVHYPRLFGRFRYCHALLDRYNDSDTIQESLILPVEPCLQFLIHNPPGSITLLYATCARIPYSLESRGNPTSLHASTVSRPASIGSYAQSLCPKPLPLPSCPPRYTKTPFPAASMCFTARADFQSHSRIELIRICQPPRG</sequence>
<reference evidence="1 2" key="1">
    <citation type="journal article" date="2024" name="G3 (Bethesda)">
        <title>Genome assembly of Hibiscus sabdariffa L. provides insights into metabolisms of medicinal natural products.</title>
        <authorList>
            <person name="Kim T."/>
        </authorList>
    </citation>
    <scope>NUCLEOTIDE SEQUENCE [LARGE SCALE GENOMIC DNA]</scope>
    <source>
        <strain evidence="1">TK-2024</strain>
        <tissue evidence="1">Old leaves</tissue>
    </source>
</reference>
<gene>
    <name evidence="1" type="ORF">V6N12_042760</name>
</gene>
<evidence type="ECO:0000313" key="1">
    <source>
        <dbReference type="EMBL" id="KAK8499925.1"/>
    </source>
</evidence>
<protein>
    <submittedName>
        <fullName evidence="1">Uncharacterized protein</fullName>
    </submittedName>
</protein>
<proteinExistence type="predicted"/>